<dbReference type="PANTHER" id="PTHR48081">
    <property type="entry name" value="AB HYDROLASE SUPERFAMILY PROTEIN C4A8.06C"/>
    <property type="match status" value="1"/>
</dbReference>
<keyword evidence="6" id="KW-1185">Reference proteome</keyword>
<dbReference type="GeneID" id="28815377"/>
<evidence type="ECO:0000259" key="4">
    <source>
        <dbReference type="Pfam" id="PF07859"/>
    </source>
</evidence>
<dbReference type="EMBL" id="KQ947405">
    <property type="protein sequence ID" value="KUJ23514.1"/>
    <property type="molecule type" value="Genomic_DNA"/>
</dbReference>
<feature type="domain" description="Alpha/beta hydrolase fold-3" evidence="4">
    <location>
        <begin position="111"/>
        <end position="324"/>
    </location>
</feature>
<dbReference type="PANTHER" id="PTHR48081:SF31">
    <property type="entry name" value="STERYL ACETYL HYDROLASE MUG81-RELATED"/>
    <property type="match status" value="1"/>
</dbReference>
<dbReference type="FunCoup" id="A0A194XU01">
    <property type="interactions" value="17"/>
</dbReference>
<dbReference type="PROSITE" id="PS01174">
    <property type="entry name" value="LIPASE_GDXG_SER"/>
    <property type="match status" value="1"/>
</dbReference>
<dbReference type="Proteomes" id="UP000070700">
    <property type="component" value="Unassembled WGS sequence"/>
</dbReference>
<dbReference type="STRING" id="149040.A0A194XU01"/>
<gene>
    <name evidence="5" type="ORF">LY89DRAFT_184407</name>
</gene>
<organism evidence="5 6">
    <name type="scientific">Mollisia scopiformis</name>
    <name type="common">Conifer needle endophyte fungus</name>
    <name type="synonym">Phialocephala scopiformis</name>
    <dbReference type="NCBI Taxonomy" id="149040"/>
    <lineage>
        <taxon>Eukaryota</taxon>
        <taxon>Fungi</taxon>
        <taxon>Dikarya</taxon>
        <taxon>Ascomycota</taxon>
        <taxon>Pezizomycotina</taxon>
        <taxon>Leotiomycetes</taxon>
        <taxon>Helotiales</taxon>
        <taxon>Mollisiaceae</taxon>
        <taxon>Mollisia</taxon>
    </lineage>
</organism>
<feature type="active site" evidence="3">
    <location>
        <position position="192"/>
    </location>
</feature>
<sequence length="376" mass="41594">MFGSPPAPTTVSLVLFGFKIVLAAISRLLTAPLRWLHWNGAPVLYRDIFFAAIRAMLSNFTITVSRYLGMTTTQVYENFCKEVHQEPKTINLTENDVTAHWMGKPDATRVILYLHGGGYTQSCSPQHLEYLHRLVTDLNTSDSTTSVSILLLAYTLAPEAQFPTQLRQASAVLSYLLNEGKSPSDILIAGDSAGGGLALSLLSHLLHPHLDIPKIQLLEPLRGAFLYSPWVSFDTTHDSFERNAQKDVLVPNMLRKWGGMYLGTVDGETDPGITTGGNNYSEPLLSNASWWRGMNNVVRDIWIFAGNDEVFADSLHAFGVKLRDGWKDGGGAEENVVLEFGEDEAHIGPILDVMLQYKEKSGTQLGLEKWLKECVA</sequence>
<evidence type="ECO:0000313" key="5">
    <source>
        <dbReference type="EMBL" id="KUJ23514.1"/>
    </source>
</evidence>
<dbReference type="Gene3D" id="3.40.50.1820">
    <property type="entry name" value="alpha/beta hydrolase"/>
    <property type="match status" value="1"/>
</dbReference>
<evidence type="ECO:0000256" key="2">
    <source>
        <dbReference type="ARBA" id="ARBA00022801"/>
    </source>
</evidence>
<protein>
    <submittedName>
        <fullName evidence="5">Alpha/beta-hydrolase</fullName>
    </submittedName>
</protein>
<dbReference type="KEGG" id="psco:LY89DRAFT_184407"/>
<reference evidence="5 6" key="1">
    <citation type="submission" date="2015-10" db="EMBL/GenBank/DDBJ databases">
        <title>Full genome of DAOMC 229536 Phialocephala scopiformis, a fungal endophyte of spruce producing the potent anti-insectan compound rugulosin.</title>
        <authorList>
            <consortium name="DOE Joint Genome Institute"/>
            <person name="Walker A.K."/>
            <person name="Frasz S.L."/>
            <person name="Seifert K.A."/>
            <person name="Miller J.D."/>
            <person name="Mondo S.J."/>
            <person name="Labutti K."/>
            <person name="Lipzen A."/>
            <person name="Dockter R."/>
            <person name="Kennedy M."/>
            <person name="Grigoriev I.V."/>
            <person name="Spatafora J.W."/>
        </authorList>
    </citation>
    <scope>NUCLEOTIDE SEQUENCE [LARGE SCALE GENOMIC DNA]</scope>
    <source>
        <strain evidence="5 6">CBS 120377</strain>
    </source>
</reference>
<accession>A0A194XU01</accession>
<proteinExistence type="inferred from homology"/>
<evidence type="ECO:0000256" key="3">
    <source>
        <dbReference type="PROSITE-ProRule" id="PRU10038"/>
    </source>
</evidence>
<dbReference type="SUPFAM" id="SSF53474">
    <property type="entry name" value="alpha/beta-Hydrolases"/>
    <property type="match status" value="1"/>
</dbReference>
<keyword evidence="2 5" id="KW-0378">Hydrolase</keyword>
<dbReference type="InParanoid" id="A0A194XU01"/>
<dbReference type="GO" id="GO:0016787">
    <property type="term" value="F:hydrolase activity"/>
    <property type="evidence" value="ECO:0007669"/>
    <property type="project" value="UniProtKB-KW"/>
</dbReference>
<dbReference type="InterPro" id="IPR013094">
    <property type="entry name" value="AB_hydrolase_3"/>
</dbReference>
<dbReference type="OrthoDB" id="2152029at2759"/>
<dbReference type="AlphaFoldDB" id="A0A194XU01"/>
<dbReference type="InterPro" id="IPR029058">
    <property type="entry name" value="AB_hydrolase_fold"/>
</dbReference>
<dbReference type="Pfam" id="PF07859">
    <property type="entry name" value="Abhydrolase_3"/>
    <property type="match status" value="1"/>
</dbReference>
<evidence type="ECO:0000256" key="1">
    <source>
        <dbReference type="ARBA" id="ARBA00010515"/>
    </source>
</evidence>
<evidence type="ECO:0000313" key="6">
    <source>
        <dbReference type="Proteomes" id="UP000070700"/>
    </source>
</evidence>
<dbReference type="InterPro" id="IPR050300">
    <property type="entry name" value="GDXG_lipolytic_enzyme"/>
</dbReference>
<dbReference type="RefSeq" id="XP_018077869.1">
    <property type="nucleotide sequence ID" value="XM_018205651.1"/>
</dbReference>
<dbReference type="InterPro" id="IPR033140">
    <property type="entry name" value="Lipase_GDXG_put_SER_AS"/>
</dbReference>
<comment type="similarity">
    <text evidence="1">Belongs to the 'GDXG' lipolytic enzyme family.</text>
</comment>
<name>A0A194XU01_MOLSC</name>